<dbReference type="EMBL" id="JBHLTQ010000003">
    <property type="protein sequence ID" value="MFC0604301.1"/>
    <property type="molecule type" value="Genomic_DNA"/>
</dbReference>
<organism evidence="1 2">
    <name type="scientific">Winogradskyella pulchriflava</name>
    <dbReference type="NCBI Taxonomy" id="1110688"/>
    <lineage>
        <taxon>Bacteria</taxon>
        <taxon>Pseudomonadati</taxon>
        <taxon>Bacteroidota</taxon>
        <taxon>Flavobacteriia</taxon>
        <taxon>Flavobacteriales</taxon>
        <taxon>Flavobacteriaceae</taxon>
        <taxon>Winogradskyella</taxon>
    </lineage>
</organism>
<name>A0ABV6QA70_9FLAO</name>
<protein>
    <recommendedName>
        <fullName evidence="3">DUF4331 domain-containing protein</fullName>
    </recommendedName>
</protein>
<keyword evidence="2" id="KW-1185">Reference proteome</keyword>
<dbReference type="RefSeq" id="WP_386061674.1">
    <property type="nucleotide sequence ID" value="NZ_JBHLTQ010000003.1"/>
</dbReference>
<evidence type="ECO:0000313" key="2">
    <source>
        <dbReference type="Proteomes" id="UP001589832"/>
    </source>
</evidence>
<proteinExistence type="predicted"/>
<sequence>MKKIIFVFFITALCFACSSDDDNSSEFDGSLESIEDFFNPELVQALQDLGFVLNIGNNPPDIEGTYLLSPFELQASNIPSDIIGTVISDYTATFTNQNSGDLRVDFLGEGGSQTDVGTGSFVAGDGAQFTVLLKLTSQIGSVPVETAYAISGTMTENGIDDMQIGGLMLDDNGDPEGVYIENNQGRVFFDSDAFSPRQ</sequence>
<dbReference type="Proteomes" id="UP001589832">
    <property type="component" value="Unassembled WGS sequence"/>
</dbReference>
<gene>
    <name evidence="1" type="ORF">ACFFGA_07040</name>
</gene>
<evidence type="ECO:0008006" key="3">
    <source>
        <dbReference type="Google" id="ProtNLM"/>
    </source>
</evidence>
<comment type="caution">
    <text evidence="1">The sequence shown here is derived from an EMBL/GenBank/DDBJ whole genome shotgun (WGS) entry which is preliminary data.</text>
</comment>
<evidence type="ECO:0000313" key="1">
    <source>
        <dbReference type="EMBL" id="MFC0604301.1"/>
    </source>
</evidence>
<reference evidence="1 2" key="1">
    <citation type="submission" date="2024-09" db="EMBL/GenBank/DDBJ databases">
        <authorList>
            <person name="Sun Q."/>
            <person name="Mori K."/>
        </authorList>
    </citation>
    <scope>NUCLEOTIDE SEQUENCE [LARGE SCALE GENOMIC DNA]</scope>
    <source>
        <strain evidence="1 2">NCAIM B.02481</strain>
    </source>
</reference>
<accession>A0ABV6QA70</accession>